<keyword evidence="5" id="KW-1185">Reference proteome</keyword>
<dbReference type="OrthoDB" id="9808814at2"/>
<dbReference type="EMBL" id="RQXX01000003">
    <property type="protein sequence ID" value="RVV97778.1"/>
    <property type="molecule type" value="Genomic_DNA"/>
</dbReference>
<feature type="domain" description="Ketoreductase" evidence="3">
    <location>
        <begin position="11"/>
        <end position="189"/>
    </location>
</feature>
<dbReference type="InterPro" id="IPR002347">
    <property type="entry name" value="SDR_fam"/>
</dbReference>
<protein>
    <submittedName>
        <fullName evidence="4">SDR family NAD(P)-dependent oxidoreductase</fullName>
    </submittedName>
</protein>
<dbReference type="Gene3D" id="3.40.50.720">
    <property type="entry name" value="NAD(P)-binding Rossmann-like Domain"/>
    <property type="match status" value="1"/>
</dbReference>
<dbReference type="AlphaFoldDB" id="A0A438AGF8"/>
<evidence type="ECO:0000313" key="5">
    <source>
        <dbReference type="Proteomes" id="UP000285908"/>
    </source>
</evidence>
<dbReference type="PANTHER" id="PTHR44196:SF2">
    <property type="entry name" value="SHORT-CHAIN DEHYDROGENASE-RELATED"/>
    <property type="match status" value="1"/>
</dbReference>
<comment type="similarity">
    <text evidence="1">Belongs to the short-chain dehydrogenases/reductases (SDR) family.</text>
</comment>
<evidence type="ECO:0000313" key="4">
    <source>
        <dbReference type="EMBL" id="RVV97778.1"/>
    </source>
</evidence>
<dbReference type="InterPro" id="IPR020904">
    <property type="entry name" value="Sc_DH/Rdtase_CS"/>
</dbReference>
<evidence type="ECO:0000256" key="1">
    <source>
        <dbReference type="ARBA" id="ARBA00006484"/>
    </source>
</evidence>
<dbReference type="InterPro" id="IPR036291">
    <property type="entry name" value="NAD(P)-bd_dom_sf"/>
</dbReference>
<name>A0A438AGF8_9RHOB</name>
<dbReference type="Proteomes" id="UP000285908">
    <property type="component" value="Unassembled WGS sequence"/>
</dbReference>
<keyword evidence="2" id="KW-0560">Oxidoreductase</keyword>
<gene>
    <name evidence="4" type="ORF">EKE94_09835</name>
</gene>
<sequence length="264" mass="27788">MAGQEQVKPFAVITGASTGIGLELAECAAEDGCDLLICADEDAIETAAATLRQTGATVETVKADLATEHGVAALFDAIGGRRIDFFCANAGRGLGDAFLDQDLDEIEKVIHLNVTGTTACLHRAVHKMRPQGTGRILITGSVAGNIPGSFQAVYNASKAYLDTLSWGIRSELEGSGVTVTCLMPGPTETEFFDRAHMQDTPVGKDDGKDDAAMVARTGWKAMKKGSSGVTAGFMNKVQTQLSGIVPDSILARMHRNMAEPEGRS</sequence>
<comment type="caution">
    <text evidence="4">The sequence shown here is derived from an EMBL/GenBank/DDBJ whole genome shotgun (WGS) entry which is preliminary data.</text>
</comment>
<dbReference type="PRINTS" id="PR00081">
    <property type="entry name" value="GDHRDH"/>
</dbReference>
<accession>A0A438AGF8</accession>
<reference evidence="4 5" key="1">
    <citation type="submission" date="2018-11" db="EMBL/GenBank/DDBJ databases">
        <title>Mesobaculum littorinae gen. nov., sp. nov., isolated from Littorina scabra that represents a novel genus of the order Rhodobacteraceae.</title>
        <authorList>
            <person name="Li F."/>
        </authorList>
    </citation>
    <scope>NUCLEOTIDE SEQUENCE [LARGE SCALE GENOMIC DNA]</scope>
    <source>
        <strain evidence="4 5">M0103</strain>
    </source>
</reference>
<dbReference type="SMART" id="SM00822">
    <property type="entry name" value="PKS_KR"/>
    <property type="match status" value="1"/>
</dbReference>
<dbReference type="PROSITE" id="PS00061">
    <property type="entry name" value="ADH_SHORT"/>
    <property type="match status" value="1"/>
</dbReference>
<dbReference type="SUPFAM" id="SSF51735">
    <property type="entry name" value="NAD(P)-binding Rossmann-fold domains"/>
    <property type="match status" value="1"/>
</dbReference>
<dbReference type="CDD" id="cd05233">
    <property type="entry name" value="SDR_c"/>
    <property type="match status" value="1"/>
</dbReference>
<evidence type="ECO:0000259" key="3">
    <source>
        <dbReference type="SMART" id="SM00822"/>
    </source>
</evidence>
<dbReference type="GO" id="GO:0016491">
    <property type="term" value="F:oxidoreductase activity"/>
    <property type="evidence" value="ECO:0007669"/>
    <property type="project" value="UniProtKB-KW"/>
</dbReference>
<dbReference type="Pfam" id="PF00106">
    <property type="entry name" value="adh_short"/>
    <property type="match status" value="1"/>
</dbReference>
<dbReference type="PANTHER" id="PTHR44196">
    <property type="entry name" value="DEHYDROGENASE/REDUCTASE SDR FAMILY MEMBER 7B"/>
    <property type="match status" value="1"/>
</dbReference>
<dbReference type="RefSeq" id="WP_127906443.1">
    <property type="nucleotide sequence ID" value="NZ_RQXX01000003.1"/>
</dbReference>
<dbReference type="InterPro" id="IPR057326">
    <property type="entry name" value="KR_dom"/>
</dbReference>
<proteinExistence type="inferred from homology"/>
<dbReference type="GO" id="GO:0016020">
    <property type="term" value="C:membrane"/>
    <property type="evidence" value="ECO:0007669"/>
    <property type="project" value="TreeGrafter"/>
</dbReference>
<evidence type="ECO:0000256" key="2">
    <source>
        <dbReference type="ARBA" id="ARBA00023002"/>
    </source>
</evidence>
<organism evidence="4 5">
    <name type="scientific">Mesobaculum littorinae</name>
    <dbReference type="NCBI Taxonomy" id="2486419"/>
    <lineage>
        <taxon>Bacteria</taxon>
        <taxon>Pseudomonadati</taxon>
        <taxon>Pseudomonadota</taxon>
        <taxon>Alphaproteobacteria</taxon>
        <taxon>Rhodobacterales</taxon>
        <taxon>Roseobacteraceae</taxon>
        <taxon>Mesobaculum</taxon>
    </lineage>
</organism>